<feature type="non-terminal residue" evidence="1">
    <location>
        <position position="1"/>
    </location>
</feature>
<dbReference type="EMBL" id="CAJVQC010098177">
    <property type="protein sequence ID" value="CAG8829927.1"/>
    <property type="molecule type" value="Genomic_DNA"/>
</dbReference>
<name>A0ACA9S8V7_9GLOM</name>
<keyword evidence="2" id="KW-1185">Reference proteome</keyword>
<reference evidence="1" key="1">
    <citation type="submission" date="2021-06" db="EMBL/GenBank/DDBJ databases">
        <authorList>
            <person name="Kallberg Y."/>
            <person name="Tangrot J."/>
            <person name="Rosling A."/>
        </authorList>
    </citation>
    <scope>NUCLEOTIDE SEQUENCE</scope>
    <source>
        <strain evidence="1">MA461A</strain>
    </source>
</reference>
<gene>
    <name evidence="1" type="ORF">RPERSI_LOCUS27634</name>
</gene>
<protein>
    <submittedName>
        <fullName evidence="1">32187_t:CDS:1</fullName>
    </submittedName>
</protein>
<evidence type="ECO:0000313" key="2">
    <source>
        <dbReference type="Proteomes" id="UP000789920"/>
    </source>
</evidence>
<organism evidence="1 2">
    <name type="scientific">Racocetra persica</name>
    <dbReference type="NCBI Taxonomy" id="160502"/>
    <lineage>
        <taxon>Eukaryota</taxon>
        <taxon>Fungi</taxon>
        <taxon>Fungi incertae sedis</taxon>
        <taxon>Mucoromycota</taxon>
        <taxon>Glomeromycotina</taxon>
        <taxon>Glomeromycetes</taxon>
        <taxon>Diversisporales</taxon>
        <taxon>Gigasporaceae</taxon>
        <taxon>Racocetra</taxon>
    </lineage>
</organism>
<accession>A0ACA9S8V7</accession>
<proteinExistence type="predicted"/>
<sequence length="39" mass="4325">ECVDHPKKSDEFCEKSTDCAGVPNTTYMTNKSANYHATT</sequence>
<comment type="caution">
    <text evidence="1">The sequence shown here is derived from an EMBL/GenBank/DDBJ whole genome shotgun (WGS) entry which is preliminary data.</text>
</comment>
<evidence type="ECO:0000313" key="1">
    <source>
        <dbReference type="EMBL" id="CAG8829927.1"/>
    </source>
</evidence>
<dbReference type="Proteomes" id="UP000789920">
    <property type="component" value="Unassembled WGS sequence"/>
</dbReference>